<dbReference type="EMBL" id="MU006232">
    <property type="protein sequence ID" value="KAF2823284.1"/>
    <property type="molecule type" value="Genomic_DNA"/>
</dbReference>
<evidence type="ECO:0000256" key="9">
    <source>
        <dbReference type="SAM" id="MobiDB-lite"/>
    </source>
</evidence>
<dbReference type="Proteomes" id="UP000799424">
    <property type="component" value="Unassembled WGS sequence"/>
</dbReference>
<protein>
    <submittedName>
        <fullName evidence="10">Zinc/iron permease</fullName>
    </submittedName>
</protein>
<name>A0A6A6ZS55_9PLEO</name>
<sequence>MEAAAMEVARLVLRQDAGAETLPEEPVVCSGANDYDGRMGIRISAIFVILVGSTFDAGAVFPTFAKRSNSALVPSWVFFVAKYFGSGVIVATAFIHLLAPAHEALTNECLTGVITKYPWVEGIVLMTIFAMFFLELMVMRYGNFGGDHDHAHGDGHSHTTLPTGSDELSLEERKRAPRDIDVHGPSPHAPGEDHLGHRHDHVANSELGPNWESQHIIPETYSAQLTAVFILEFGVIFHSIFIGLTLAVAGDEFITLYIVLVFHQTFEGLGLGARLAEVPWPKSKRWTPYLCGLGYGISTPIAIAVGLGVRESFAPEGQTTLLVNGVFDSISAGILIYTGLIELMAHEFMFSPYMQKGPVNRTLYAFSLMMTGAGLMALLGYWA</sequence>
<feature type="transmembrane region" description="Helical" evidence="8">
    <location>
        <begin position="225"/>
        <end position="248"/>
    </location>
</feature>
<evidence type="ECO:0000256" key="4">
    <source>
        <dbReference type="ARBA" id="ARBA00022692"/>
    </source>
</evidence>
<dbReference type="PANTHER" id="PTHR11040:SF69">
    <property type="entry name" value="ZINC-REGULATED TRANSPORTER 2"/>
    <property type="match status" value="1"/>
</dbReference>
<keyword evidence="4 8" id="KW-0812">Transmembrane</keyword>
<proteinExistence type="inferred from homology"/>
<keyword evidence="6 8" id="KW-0406">Ion transport</keyword>
<dbReference type="AlphaFoldDB" id="A0A6A6ZS55"/>
<dbReference type="GO" id="GO:0000007">
    <property type="term" value="F:low-affinity zinc ion transmembrane transporter activity"/>
    <property type="evidence" value="ECO:0007669"/>
    <property type="project" value="TreeGrafter"/>
</dbReference>
<keyword evidence="3 8" id="KW-0813">Transport</keyword>
<evidence type="ECO:0000313" key="10">
    <source>
        <dbReference type="EMBL" id="KAF2823284.1"/>
    </source>
</evidence>
<evidence type="ECO:0000256" key="2">
    <source>
        <dbReference type="ARBA" id="ARBA00006939"/>
    </source>
</evidence>
<reference evidence="10" key="1">
    <citation type="journal article" date="2020" name="Stud. Mycol.">
        <title>101 Dothideomycetes genomes: a test case for predicting lifestyles and emergence of pathogens.</title>
        <authorList>
            <person name="Haridas S."/>
            <person name="Albert R."/>
            <person name="Binder M."/>
            <person name="Bloem J."/>
            <person name="Labutti K."/>
            <person name="Salamov A."/>
            <person name="Andreopoulos B."/>
            <person name="Baker S."/>
            <person name="Barry K."/>
            <person name="Bills G."/>
            <person name="Bluhm B."/>
            <person name="Cannon C."/>
            <person name="Castanera R."/>
            <person name="Culley D."/>
            <person name="Daum C."/>
            <person name="Ezra D."/>
            <person name="Gonzalez J."/>
            <person name="Henrissat B."/>
            <person name="Kuo A."/>
            <person name="Liang C."/>
            <person name="Lipzen A."/>
            <person name="Lutzoni F."/>
            <person name="Magnuson J."/>
            <person name="Mondo S."/>
            <person name="Nolan M."/>
            <person name="Ohm R."/>
            <person name="Pangilinan J."/>
            <person name="Park H.-J."/>
            <person name="Ramirez L."/>
            <person name="Alfaro M."/>
            <person name="Sun H."/>
            <person name="Tritt A."/>
            <person name="Yoshinaga Y."/>
            <person name="Zwiers L.-H."/>
            <person name="Turgeon B."/>
            <person name="Goodwin S."/>
            <person name="Spatafora J."/>
            <person name="Crous P."/>
            <person name="Grigoriev I."/>
        </authorList>
    </citation>
    <scope>NUCLEOTIDE SEQUENCE</scope>
    <source>
        <strain evidence="10">CBS 113818</strain>
    </source>
</reference>
<keyword evidence="5 8" id="KW-1133">Transmembrane helix</keyword>
<evidence type="ECO:0000256" key="3">
    <source>
        <dbReference type="ARBA" id="ARBA00022448"/>
    </source>
</evidence>
<evidence type="ECO:0000256" key="5">
    <source>
        <dbReference type="ARBA" id="ARBA00022989"/>
    </source>
</evidence>
<feature type="transmembrane region" description="Helical" evidence="8">
    <location>
        <begin position="119"/>
        <end position="138"/>
    </location>
</feature>
<evidence type="ECO:0000256" key="7">
    <source>
        <dbReference type="ARBA" id="ARBA00023136"/>
    </source>
</evidence>
<comment type="subcellular location">
    <subcellularLocation>
        <location evidence="1 8">Membrane</location>
        <topology evidence="1 8">Multi-pass membrane protein</topology>
    </subcellularLocation>
</comment>
<comment type="similarity">
    <text evidence="2 8">Belongs to the ZIP transporter (TC 2.A.5) family.</text>
</comment>
<keyword evidence="11" id="KW-1185">Reference proteome</keyword>
<feature type="transmembrane region" description="Helical" evidence="8">
    <location>
        <begin position="288"/>
        <end position="309"/>
    </location>
</feature>
<evidence type="ECO:0000256" key="1">
    <source>
        <dbReference type="ARBA" id="ARBA00004141"/>
    </source>
</evidence>
<keyword evidence="7 8" id="KW-0472">Membrane</keyword>
<evidence type="ECO:0000313" key="11">
    <source>
        <dbReference type="Proteomes" id="UP000799424"/>
    </source>
</evidence>
<evidence type="ECO:0000256" key="6">
    <source>
        <dbReference type="ARBA" id="ARBA00023065"/>
    </source>
</evidence>
<gene>
    <name evidence="10" type="ORF">CC86DRAFT_384666</name>
</gene>
<dbReference type="InterPro" id="IPR004698">
    <property type="entry name" value="Zn/Fe_permease_fun/pln"/>
</dbReference>
<feature type="transmembrane region" description="Helical" evidence="8">
    <location>
        <begin position="254"/>
        <end position="276"/>
    </location>
</feature>
<dbReference type="Pfam" id="PF02535">
    <property type="entry name" value="Zip"/>
    <property type="match status" value="1"/>
</dbReference>
<feature type="transmembrane region" description="Helical" evidence="8">
    <location>
        <begin position="76"/>
        <end position="99"/>
    </location>
</feature>
<dbReference type="OrthoDB" id="448280at2759"/>
<feature type="region of interest" description="Disordered" evidence="9">
    <location>
        <begin position="179"/>
        <end position="201"/>
    </location>
</feature>
<dbReference type="NCBIfam" id="TIGR00820">
    <property type="entry name" value="zip"/>
    <property type="match status" value="1"/>
</dbReference>
<feature type="transmembrane region" description="Helical" evidence="8">
    <location>
        <begin position="321"/>
        <end position="341"/>
    </location>
</feature>
<evidence type="ECO:0000256" key="8">
    <source>
        <dbReference type="RuleBase" id="RU362088"/>
    </source>
</evidence>
<accession>A0A6A6ZS55</accession>
<dbReference type="PANTHER" id="PTHR11040">
    <property type="entry name" value="ZINC/IRON TRANSPORTER"/>
    <property type="match status" value="1"/>
</dbReference>
<dbReference type="InterPro" id="IPR003689">
    <property type="entry name" value="ZIP"/>
</dbReference>
<feature type="transmembrane region" description="Helical" evidence="8">
    <location>
        <begin position="43"/>
        <end position="64"/>
    </location>
</feature>
<feature type="transmembrane region" description="Helical" evidence="8">
    <location>
        <begin position="362"/>
        <end position="382"/>
    </location>
</feature>
<organism evidence="10 11">
    <name type="scientific">Ophiobolus disseminans</name>
    <dbReference type="NCBI Taxonomy" id="1469910"/>
    <lineage>
        <taxon>Eukaryota</taxon>
        <taxon>Fungi</taxon>
        <taxon>Dikarya</taxon>
        <taxon>Ascomycota</taxon>
        <taxon>Pezizomycotina</taxon>
        <taxon>Dothideomycetes</taxon>
        <taxon>Pleosporomycetidae</taxon>
        <taxon>Pleosporales</taxon>
        <taxon>Pleosporineae</taxon>
        <taxon>Phaeosphaeriaceae</taxon>
        <taxon>Ophiobolus</taxon>
    </lineage>
</organism>
<dbReference type="GO" id="GO:0005886">
    <property type="term" value="C:plasma membrane"/>
    <property type="evidence" value="ECO:0007669"/>
    <property type="project" value="TreeGrafter"/>
</dbReference>
<dbReference type="GO" id="GO:0071578">
    <property type="term" value="P:zinc ion import across plasma membrane"/>
    <property type="evidence" value="ECO:0007669"/>
    <property type="project" value="TreeGrafter"/>
</dbReference>